<dbReference type="Pfam" id="PF00953">
    <property type="entry name" value="Glycos_transf_4"/>
    <property type="match status" value="1"/>
</dbReference>
<feature type="transmembrane region" description="Helical" evidence="7">
    <location>
        <begin position="191"/>
        <end position="209"/>
    </location>
</feature>
<dbReference type="GO" id="GO:0016780">
    <property type="term" value="F:phosphotransferase activity, for other substituted phosphate groups"/>
    <property type="evidence" value="ECO:0007669"/>
    <property type="project" value="InterPro"/>
</dbReference>
<dbReference type="CDD" id="cd06854">
    <property type="entry name" value="GT_WbpL_WbcO_like"/>
    <property type="match status" value="1"/>
</dbReference>
<feature type="transmembrane region" description="Helical" evidence="7">
    <location>
        <begin position="321"/>
        <end position="339"/>
    </location>
</feature>
<keyword evidence="5 7" id="KW-1133">Transmembrane helix</keyword>
<feature type="transmembrane region" description="Helical" evidence="7">
    <location>
        <begin position="167"/>
        <end position="185"/>
    </location>
</feature>
<evidence type="ECO:0000256" key="1">
    <source>
        <dbReference type="ARBA" id="ARBA00004651"/>
    </source>
</evidence>
<reference evidence="8" key="1">
    <citation type="submission" date="2018-05" db="EMBL/GenBank/DDBJ databases">
        <authorList>
            <person name="Lanie J.A."/>
            <person name="Ng W.-L."/>
            <person name="Kazmierczak K.M."/>
            <person name="Andrzejewski T.M."/>
            <person name="Davidsen T.M."/>
            <person name="Wayne K.J."/>
            <person name="Tettelin H."/>
            <person name="Glass J.I."/>
            <person name="Rusch D."/>
            <person name="Podicherti R."/>
            <person name="Tsui H.-C.T."/>
            <person name="Winkler M.E."/>
        </authorList>
    </citation>
    <scope>NUCLEOTIDE SEQUENCE</scope>
</reference>
<evidence type="ECO:0000256" key="2">
    <source>
        <dbReference type="ARBA" id="ARBA00022475"/>
    </source>
</evidence>
<feature type="transmembrane region" description="Helical" evidence="7">
    <location>
        <begin position="245"/>
        <end position="268"/>
    </location>
</feature>
<keyword evidence="2" id="KW-1003">Cell membrane</keyword>
<feature type="transmembrane region" description="Helical" evidence="7">
    <location>
        <begin position="141"/>
        <end position="160"/>
    </location>
</feature>
<evidence type="ECO:0000256" key="4">
    <source>
        <dbReference type="ARBA" id="ARBA00022692"/>
    </source>
</evidence>
<feature type="transmembrane region" description="Helical" evidence="7">
    <location>
        <begin position="54"/>
        <end position="75"/>
    </location>
</feature>
<feature type="transmembrane region" description="Helical" evidence="7">
    <location>
        <begin position="12"/>
        <end position="33"/>
    </location>
</feature>
<evidence type="ECO:0000256" key="6">
    <source>
        <dbReference type="ARBA" id="ARBA00023136"/>
    </source>
</evidence>
<protein>
    <submittedName>
        <fullName evidence="8">Uncharacterized protein</fullName>
    </submittedName>
</protein>
<organism evidence="8">
    <name type="scientific">marine metagenome</name>
    <dbReference type="NCBI Taxonomy" id="408172"/>
    <lineage>
        <taxon>unclassified sequences</taxon>
        <taxon>metagenomes</taxon>
        <taxon>ecological metagenomes</taxon>
    </lineage>
</organism>
<dbReference type="AlphaFoldDB" id="A0A381X2R0"/>
<comment type="subcellular location">
    <subcellularLocation>
        <location evidence="1">Cell membrane</location>
        <topology evidence="1">Multi-pass membrane protein</topology>
    </subcellularLocation>
</comment>
<keyword evidence="4 7" id="KW-0812">Transmembrane</keyword>
<evidence type="ECO:0000256" key="5">
    <source>
        <dbReference type="ARBA" id="ARBA00022989"/>
    </source>
</evidence>
<dbReference type="GO" id="GO:0071555">
    <property type="term" value="P:cell wall organization"/>
    <property type="evidence" value="ECO:0007669"/>
    <property type="project" value="TreeGrafter"/>
</dbReference>
<dbReference type="PANTHER" id="PTHR22926">
    <property type="entry name" value="PHOSPHO-N-ACETYLMURAMOYL-PENTAPEPTIDE-TRANSFERASE"/>
    <property type="match status" value="1"/>
</dbReference>
<dbReference type="GO" id="GO:0044038">
    <property type="term" value="P:cell wall macromolecule biosynthetic process"/>
    <property type="evidence" value="ECO:0007669"/>
    <property type="project" value="TreeGrafter"/>
</dbReference>
<sequence length="348" mass="39193">MVVTDNFLLGPLIFLPVLSLVSYFLVGLWINYASKNNFLDVPNMRSSHNVPTPIGGGIPVYFLFTASLICLFYLSHIDFNYFIALLVGGFLVGCIGFLDDSLKLSPWLRLVIHFSASIFSLSVLNGLDSISLYSYVIEPPLFRNILAVFFLVWMINLYNFMDGINGIASIQTITVMFSGSLLLFVTDAPFYSWYVPLFLGFSTLGFLFWNFPISKIFLGDIGSGFLGFTIGVMVIQSSWINPDIFWAWLILLGVFIIDSTLTLIYRILSGEKFYRAHRDHLYQILSVHFSSQKLISKAVGIINVFWLLPVAYLASNQILKGIEGVIVAYTPLLALSIYFRAKLKYISS</sequence>
<dbReference type="InterPro" id="IPR000715">
    <property type="entry name" value="Glycosyl_transferase_4"/>
</dbReference>
<feature type="transmembrane region" description="Helical" evidence="7">
    <location>
        <begin position="81"/>
        <end position="98"/>
    </location>
</feature>
<dbReference type="PANTHER" id="PTHR22926:SF3">
    <property type="entry name" value="UNDECAPRENYL-PHOSPHATE ALPHA-N-ACETYLGLUCOSAMINYL 1-PHOSPHATE TRANSFERASE"/>
    <property type="match status" value="1"/>
</dbReference>
<dbReference type="EMBL" id="UINC01013717">
    <property type="protein sequence ID" value="SVA59066.1"/>
    <property type="molecule type" value="Genomic_DNA"/>
</dbReference>
<gene>
    <name evidence="8" type="ORF">METZ01_LOCUS111920</name>
</gene>
<keyword evidence="3" id="KW-0808">Transferase</keyword>
<keyword evidence="6 7" id="KW-0472">Membrane</keyword>
<evidence type="ECO:0000256" key="3">
    <source>
        <dbReference type="ARBA" id="ARBA00022679"/>
    </source>
</evidence>
<dbReference type="GO" id="GO:0009103">
    <property type="term" value="P:lipopolysaccharide biosynthetic process"/>
    <property type="evidence" value="ECO:0007669"/>
    <property type="project" value="TreeGrafter"/>
</dbReference>
<evidence type="ECO:0000256" key="7">
    <source>
        <dbReference type="SAM" id="Phobius"/>
    </source>
</evidence>
<evidence type="ECO:0000313" key="8">
    <source>
        <dbReference type="EMBL" id="SVA59066.1"/>
    </source>
</evidence>
<feature type="transmembrane region" description="Helical" evidence="7">
    <location>
        <begin position="216"/>
        <end position="239"/>
    </location>
</feature>
<proteinExistence type="predicted"/>
<name>A0A381X2R0_9ZZZZ</name>
<accession>A0A381X2R0</accession>
<dbReference type="GO" id="GO:0005886">
    <property type="term" value="C:plasma membrane"/>
    <property type="evidence" value="ECO:0007669"/>
    <property type="project" value="UniProtKB-SubCell"/>
</dbReference>
<feature type="transmembrane region" description="Helical" evidence="7">
    <location>
        <begin position="294"/>
        <end position="315"/>
    </location>
</feature>